<proteinExistence type="predicted"/>
<protein>
    <submittedName>
        <fullName evidence="1">Uncharacterized protein</fullName>
    </submittedName>
</protein>
<reference evidence="1" key="2">
    <citation type="submission" date="2022-01" db="EMBL/GenBank/DDBJ databases">
        <authorList>
            <person name="Yamashiro T."/>
            <person name="Shiraishi A."/>
            <person name="Satake H."/>
            <person name="Nakayama K."/>
        </authorList>
    </citation>
    <scope>NUCLEOTIDE SEQUENCE</scope>
</reference>
<evidence type="ECO:0000313" key="2">
    <source>
        <dbReference type="Proteomes" id="UP001151760"/>
    </source>
</evidence>
<comment type="caution">
    <text evidence="1">The sequence shown here is derived from an EMBL/GenBank/DDBJ whole genome shotgun (WGS) entry which is preliminary data.</text>
</comment>
<sequence length="232" mass="26316">MWYQSHGALDLGFKVLWSKNEGTDKVLEGTAQEYESTAGANLSTAEVLNAHIRYHLKELRYCAQCLIIENEDFVKRSRNYNMHNMGKTIGELHAMLIEYEKGLPKKAETPQVMMIKGAKDTQLRIDTSITARRWASWKRNCPVYLDELLNKKSKLALPVLQGFREARKLKQGALYLYVGNGVRAQVEAIGSYDLVLPNGLVICKMTMKSFLHRPERATDLLGIMHTDVCGPI</sequence>
<gene>
    <name evidence="1" type="ORF">Tco_0625330</name>
</gene>
<evidence type="ECO:0000313" key="1">
    <source>
        <dbReference type="EMBL" id="GJS51968.1"/>
    </source>
</evidence>
<reference evidence="1" key="1">
    <citation type="journal article" date="2022" name="Int. J. Mol. Sci.">
        <title>Draft Genome of Tanacetum Coccineum: Genomic Comparison of Closely Related Tanacetum-Family Plants.</title>
        <authorList>
            <person name="Yamashiro T."/>
            <person name="Shiraishi A."/>
            <person name="Nakayama K."/>
            <person name="Satake H."/>
        </authorList>
    </citation>
    <scope>NUCLEOTIDE SEQUENCE</scope>
</reference>
<keyword evidence="2" id="KW-1185">Reference proteome</keyword>
<organism evidence="1 2">
    <name type="scientific">Tanacetum coccineum</name>
    <dbReference type="NCBI Taxonomy" id="301880"/>
    <lineage>
        <taxon>Eukaryota</taxon>
        <taxon>Viridiplantae</taxon>
        <taxon>Streptophyta</taxon>
        <taxon>Embryophyta</taxon>
        <taxon>Tracheophyta</taxon>
        <taxon>Spermatophyta</taxon>
        <taxon>Magnoliopsida</taxon>
        <taxon>eudicotyledons</taxon>
        <taxon>Gunneridae</taxon>
        <taxon>Pentapetalae</taxon>
        <taxon>asterids</taxon>
        <taxon>campanulids</taxon>
        <taxon>Asterales</taxon>
        <taxon>Asteraceae</taxon>
        <taxon>Asteroideae</taxon>
        <taxon>Anthemideae</taxon>
        <taxon>Anthemidinae</taxon>
        <taxon>Tanacetum</taxon>
    </lineage>
</organism>
<dbReference type="EMBL" id="BQNB010008622">
    <property type="protein sequence ID" value="GJS51968.1"/>
    <property type="molecule type" value="Genomic_DNA"/>
</dbReference>
<accession>A0ABQ4WGK2</accession>
<name>A0ABQ4WGK2_9ASTR</name>
<dbReference type="Proteomes" id="UP001151760">
    <property type="component" value="Unassembled WGS sequence"/>
</dbReference>